<protein>
    <recommendedName>
        <fullName evidence="4">Secreted protein</fullName>
    </recommendedName>
</protein>
<organism evidence="2 3">
    <name type="scientific">Tothia fuscella</name>
    <dbReference type="NCBI Taxonomy" id="1048955"/>
    <lineage>
        <taxon>Eukaryota</taxon>
        <taxon>Fungi</taxon>
        <taxon>Dikarya</taxon>
        <taxon>Ascomycota</taxon>
        <taxon>Pezizomycotina</taxon>
        <taxon>Dothideomycetes</taxon>
        <taxon>Pleosporomycetidae</taxon>
        <taxon>Venturiales</taxon>
        <taxon>Cylindrosympodiaceae</taxon>
        <taxon>Tothia</taxon>
    </lineage>
</organism>
<comment type="caution">
    <text evidence="2">The sequence shown here is derived from an EMBL/GenBank/DDBJ whole genome shotgun (WGS) entry which is preliminary data.</text>
</comment>
<reference evidence="2" key="1">
    <citation type="journal article" date="2020" name="Stud. Mycol.">
        <title>101 Dothideomycetes genomes: a test case for predicting lifestyles and emergence of pathogens.</title>
        <authorList>
            <person name="Haridas S."/>
            <person name="Albert R."/>
            <person name="Binder M."/>
            <person name="Bloem J."/>
            <person name="Labutti K."/>
            <person name="Salamov A."/>
            <person name="Andreopoulos B."/>
            <person name="Baker S."/>
            <person name="Barry K."/>
            <person name="Bills G."/>
            <person name="Bluhm B."/>
            <person name="Cannon C."/>
            <person name="Castanera R."/>
            <person name="Culley D."/>
            <person name="Daum C."/>
            <person name="Ezra D."/>
            <person name="Gonzalez J."/>
            <person name="Henrissat B."/>
            <person name="Kuo A."/>
            <person name="Liang C."/>
            <person name="Lipzen A."/>
            <person name="Lutzoni F."/>
            <person name="Magnuson J."/>
            <person name="Mondo S."/>
            <person name="Nolan M."/>
            <person name="Ohm R."/>
            <person name="Pangilinan J."/>
            <person name="Park H.-J."/>
            <person name="Ramirez L."/>
            <person name="Alfaro M."/>
            <person name="Sun H."/>
            <person name="Tritt A."/>
            <person name="Yoshinaga Y."/>
            <person name="Zwiers L.-H."/>
            <person name="Turgeon B."/>
            <person name="Goodwin S."/>
            <person name="Spatafora J."/>
            <person name="Crous P."/>
            <person name="Grigoriev I."/>
        </authorList>
    </citation>
    <scope>NUCLEOTIDE SEQUENCE</scope>
    <source>
        <strain evidence="2">CBS 130266</strain>
    </source>
</reference>
<evidence type="ECO:0000313" key="3">
    <source>
        <dbReference type="Proteomes" id="UP000800235"/>
    </source>
</evidence>
<evidence type="ECO:0000256" key="1">
    <source>
        <dbReference type="SAM" id="SignalP"/>
    </source>
</evidence>
<gene>
    <name evidence="2" type="ORF">EJ08DRAFT_399682</name>
</gene>
<dbReference type="Proteomes" id="UP000800235">
    <property type="component" value="Unassembled WGS sequence"/>
</dbReference>
<sequence length="88" mass="9781">MDSLLQGRIIDLYLLCLELLLSWTAQTKSRGPPARLLAVSMLGLMHLPRSTSVSSRWNRALNTMPFHLVPLSNLMVYKLAIDGESLSG</sequence>
<evidence type="ECO:0008006" key="4">
    <source>
        <dbReference type="Google" id="ProtNLM"/>
    </source>
</evidence>
<feature type="chain" id="PRO_5040280070" description="Secreted protein" evidence="1">
    <location>
        <begin position="30"/>
        <end position="88"/>
    </location>
</feature>
<proteinExistence type="predicted"/>
<name>A0A9P4NKP3_9PEZI</name>
<dbReference type="AlphaFoldDB" id="A0A9P4NKP3"/>
<feature type="signal peptide" evidence="1">
    <location>
        <begin position="1"/>
        <end position="29"/>
    </location>
</feature>
<evidence type="ECO:0000313" key="2">
    <source>
        <dbReference type="EMBL" id="KAF2425526.1"/>
    </source>
</evidence>
<accession>A0A9P4NKP3</accession>
<dbReference type="EMBL" id="MU007069">
    <property type="protein sequence ID" value="KAF2425526.1"/>
    <property type="molecule type" value="Genomic_DNA"/>
</dbReference>
<keyword evidence="3" id="KW-1185">Reference proteome</keyword>
<keyword evidence="1" id="KW-0732">Signal</keyword>